<dbReference type="AlphaFoldDB" id="A0A975B0E9"/>
<dbReference type="Proteomes" id="UP000671852">
    <property type="component" value="Chromosome"/>
</dbReference>
<reference evidence="2" key="2">
    <citation type="submission" date="2021-04" db="EMBL/GenBank/DDBJ databases">
        <title>Isolation and characterization of a novel species of the genus Sulfurimonas.</title>
        <authorList>
            <person name="Fukui M."/>
        </authorList>
    </citation>
    <scope>NUCLEOTIDE SEQUENCE</scope>
    <source>
        <strain evidence="2">H1576</strain>
    </source>
</reference>
<organism evidence="2 3">
    <name type="scientific">Sulfurimonas aquatica</name>
    <dbReference type="NCBI Taxonomy" id="2672570"/>
    <lineage>
        <taxon>Bacteria</taxon>
        <taxon>Pseudomonadati</taxon>
        <taxon>Campylobacterota</taxon>
        <taxon>Epsilonproteobacteria</taxon>
        <taxon>Campylobacterales</taxon>
        <taxon>Sulfurimonadaceae</taxon>
        <taxon>Sulfurimonas</taxon>
    </lineage>
</organism>
<proteinExistence type="predicted"/>
<dbReference type="InterPro" id="IPR032640">
    <property type="entry name" value="AMPK1_CBM"/>
</dbReference>
<feature type="domain" description="AMP-activated protein kinase glycogen-binding" evidence="1">
    <location>
        <begin position="23"/>
        <end position="79"/>
    </location>
</feature>
<keyword evidence="3" id="KW-1185">Reference proteome</keyword>
<dbReference type="KEGG" id="saqt:GJV85_07430"/>
<sequence length="93" mass="10694">MLKIKKNGQKAWVTFTLSSIEDINDVVISGEWNGWKDEPMKRKKSGDFYVTKVLRSGESFQFGYKVNGNNWIIDEECDSIDSPFLSQNSLLKL</sequence>
<dbReference type="SUPFAM" id="SSF81296">
    <property type="entry name" value="E set domains"/>
    <property type="match status" value="1"/>
</dbReference>
<dbReference type="InterPro" id="IPR013783">
    <property type="entry name" value="Ig-like_fold"/>
</dbReference>
<evidence type="ECO:0000313" key="2">
    <source>
        <dbReference type="EMBL" id="QSZ41944.1"/>
    </source>
</evidence>
<name>A0A975B0E9_9BACT</name>
<evidence type="ECO:0000259" key="1">
    <source>
        <dbReference type="Pfam" id="PF16561"/>
    </source>
</evidence>
<accession>A0A975B0E9</accession>
<dbReference type="Gene3D" id="2.60.40.10">
    <property type="entry name" value="Immunoglobulins"/>
    <property type="match status" value="1"/>
</dbReference>
<reference evidence="2" key="1">
    <citation type="submission" date="2019-11" db="EMBL/GenBank/DDBJ databases">
        <authorList>
            <person name="Kojima H."/>
        </authorList>
    </citation>
    <scope>NUCLEOTIDE SEQUENCE</scope>
    <source>
        <strain evidence="2">H1576</strain>
    </source>
</reference>
<gene>
    <name evidence="2" type="ORF">GJV85_07430</name>
</gene>
<dbReference type="EMBL" id="CP046072">
    <property type="protein sequence ID" value="QSZ41944.1"/>
    <property type="molecule type" value="Genomic_DNA"/>
</dbReference>
<dbReference type="RefSeq" id="WP_207560762.1">
    <property type="nucleotide sequence ID" value="NZ_CP046072.1"/>
</dbReference>
<protein>
    <recommendedName>
        <fullName evidence="1">AMP-activated protein kinase glycogen-binding domain-containing protein</fullName>
    </recommendedName>
</protein>
<evidence type="ECO:0000313" key="3">
    <source>
        <dbReference type="Proteomes" id="UP000671852"/>
    </source>
</evidence>
<dbReference type="InterPro" id="IPR014756">
    <property type="entry name" value="Ig_E-set"/>
</dbReference>
<dbReference type="Pfam" id="PF16561">
    <property type="entry name" value="AMPK1_CBM"/>
    <property type="match status" value="1"/>
</dbReference>